<sequence>MATVIPPPSKRQKRENLELSSTQQDVSEPTPDAGSFRARILDDAGEPIIDAVEIQFADASEKNLSTLVNTYLGREQDDFLPYRFDIHLPGKDTIVGVFPSSLLSLLQQHGVTAASETIITLSARPQAVFKVRIASRQLHKIRGHTQAILVCQWHPDTKIKRLATGSGDGTARIWDGDSGTPTHTLKGHTSWVLDVRWSPDGTKLATGSMDGTVRIWDPQTGAPIGKAMTGHRGWVCSVAWQPYHLWRDGEGPRLASAGGGKDDNTVRTWLVNSGRVDHVFSCESGVTCVKWGGTDFVYAASKDKTIRAWDAKAGTIVRHMKLHSHKVNHIALSTDYVLRTGFFDPRSQSPPATEEEKVKIARERFEKVAKKGDKVTELLASASEDFTAAVWDPINMQDKKPIARLQGHQKAVNHLAISPDGTLLATCGWDNHAKLWNAKDGKFLHTLRGHVGTVYQCYFSADSRMLVTSSKDTTLKIWDVRSGKMLKDLTGHEDEVWAVDLVGALVASGGKDTTVRIWT</sequence>
<keyword evidence="3" id="KW-0677">Repeat</keyword>
<dbReference type="PANTHER" id="PTHR19848:SF0">
    <property type="entry name" value="NOTCHLESS PROTEIN HOMOLOG 1"/>
    <property type="match status" value="1"/>
</dbReference>
<evidence type="ECO:0000256" key="1">
    <source>
        <dbReference type="ARBA" id="ARBA00004604"/>
    </source>
</evidence>
<reference evidence="7" key="1">
    <citation type="journal article" date="2023" name="Mol. Phylogenet. Evol.">
        <title>Genome-scale phylogeny and comparative genomics of the fungal order Sordariales.</title>
        <authorList>
            <person name="Hensen N."/>
            <person name="Bonometti L."/>
            <person name="Westerberg I."/>
            <person name="Brannstrom I.O."/>
            <person name="Guillou S."/>
            <person name="Cros-Aarteil S."/>
            <person name="Calhoun S."/>
            <person name="Haridas S."/>
            <person name="Kuo A."/>
            <person name="Mondo S."/>
            <person name="Pangilinan J."/>
            <person name="Riley R."/>
            <person name="LaButti K."/>
            <person name="Andreopoulos B."/>
            <person name="Lipzen A."/>
            <person name="Chen C."/>
            <person name="Yan M."/>
            <person name="Daum C."/>
            <person name="Ng V."/>
            <person name="Clum A."/>
            <person name="Steindorff A."/>
            <person name="Ohm R.A."/>
            <person name="Martin F."/>
            <person name="Silar P."/>
            <person name="Natvig D.O."/>
            <person name="Lalanne C."/>
            <person name="Gautier V."/>
            <person name="Ament-Velasquez S.L."/>
            <person name="Kruys A."/>
            <person name="Hutchinson M.I."/>
            <person name="Powell A.J."/>
            <person name="Barry K."/>
            <person name="Miller A.N."/>
            <person name="Grigoriev I.V."/>
            <person name="Debuchy R."/>
            <person name="Gladieux P."/>
            <person name="Hiltunen Thoren M."/>
            <person name="Johannesson H."/>
        </authorList>
    </citation>
    <scope>NUCLEOTIDE SEQUENCE</scope>
    <source>
        <strain evidence="7">PSN293</strain>
    </source>
</reference>
<dbReference type="AlphaFoldDB" id="A0AAN6Y9W5"/>
<dbReference type="GO" id="GO:0005730">
    <property type="term" value="C:nucleolus"/>
    <property type="evidence" value="ECO:0007669"/>
    <property type="project" value="UniProtKB-SubCell"/>
</dbReference>
<feature type="repeat" description="WD" evidence="5">
    <location>
        <begin position="489"/>
        <end position="519"/>
    </location>
</feature>
<feature type="repeat" description="WD" evidence="5">
    <location>
        <begin position="185"/>
        <end position="226"/>
    </location>
</feature>
<evidence type="ECO:0000256" key="2">
    <source>
        <dbReference type="ARBA" id="ARBA00022574"/>
    </source>
</evidence>
<dbReference type="Gene3D" id="2.130.10.10">
    <property type="entry name" value="YVTN repeat-like/Quinoprotein amine dehydrogenase"/>
    <property type="match status" value="1"/>
</dbReference>
<feature type="repeat" description="WD" evidence="5">
    <location>
        <begin position="405"/>
        <end position="446"/>
    </location>
</feature>
<dbReference type="PANTHER" id="PTHR19848">
    <property type="entry name" value="WD40 REPEAT PROTEIN"/>
    <property type="match status" value="1"/>
</dbReference>
<name>A0AAN6Y9W5_9PEZI</name>
<dbReference type="GO" id="GO:0000027">
    <property type="term" value="P:ribosomal large subunit assembly"/>
    <property type="evidence" value="ECO:0007669"/>
    <property type="project" value="TreeGrafter"/>
</dbReference>
<dbReference type="PROSITE" id="PS00678">
    <property type="entry name" value="WD_REPEATS_1"/>
    <property type="match status" value="2"/>
</dbReference>
<dbReference type="PRINTS" id="PR00320">
    <property type="entry name" value="GPROTEINBRPT"/>
</dbReference>
<evidence type="ECO:0000256" key="4">
    <source>
        <dbReference type="ARBA" id="ARBA00023242"/>
    </source>
</evidence>
<dbReference type="PROSITE" id="PS50294">
    <property type="entry name" value="WD_REPEATS_REGION"/>
    <property type="match status" value="5"/>
</dbReference>
<dbReference type="InterPro" id="IPR001680">
    <property type="entry name" value="WD40_rpt"/>
</dbReference>
<feature type="region of interest" description="Disordered" evidence="6">
    <location>
        <begin position="1"/>
        <end position="35"/>
    </location>
</feature>
<proteinExistence type="predicted"/>
<keyword evidence="4" id="KW-0539">Nucleus</keyword>
<reference evidence="7" key="2">
    <citation type="submission" date="2023-05" db="EMBL/GenBank/DDBJ databases">
        <authorList>
            <consortium name="Lawrence Berkeley National Laboratory"/>
            <person name="Steindorff A."/>
            <person name="Hensen N."/>
            <person name="Bonometti L."/>
            <person name="Westerberg I."/>
            <person name="Brannstrom I.O."/>
            <person name="Guillou S."/>
            <person name="Cros-Aarteil S."/>
            <person name="Calhoun S."/>
            <person name="Haridas S."/>
            <person name="Kuo A."/>
            <person name="Mondo S."/>
            <person name="Pangilinan J."/>
            <person name="Riley R."/>
            <person name="Labutti K."/>
            <person name="Andreopoulos B."/>
            <person name="Lipzen A."/>
            <person name="Chen C."/>
            <person name="Yanf M."/>
            <person name="Daum C."/>
            <person name="Ng V."/>
            <person name="Clum A."/>
            <person name="Ohm R."/>
            <person name="Martin F."/>
            <person name="Silar P."/>
            <person name="Natvig D."/>
            <person name="Lalanne C."/>
            <person name="Gautier V."/>
            <person name="Ament-Velasquez S.L."/>
            <person name="Kruys A."/>
            <person name="Hutchinson M.I."/>
            <person name="Powell A.J."/>
            <person name="Barry K."/>
            <person name="Miller A.N."/>
            <person name="Grigoriev I.V."/>
            <person name="Debuchy R."/>
            <person name="Gladieux P."/>
            <person name="Thoren M.H."/>
            <person name="Johannesson H."/>
        </authorList>
    </citation>
    <scope>NUCLEOTIDE SEQUENCE</scope>
    <source>
        <strain evidence="7">PSN293</strain>
    </source>
</reference>
<evidence type="ECO:0000313" key="7">
    <source>
        <dbReference type="EMBL" id="KAK4212762.1"/>
    </source>
</evidence>
<gene>
    <name evidence="7" type="ORF">QBC37DRAFT_287437</name>
</gene>
<organism evidence="7 8">
    <name type="scientific">Rhypophila decipiens</name>
    <dbReference type="NCBI Taxonomy" id="261697"/>
    <lineage>
        <taxon>Eukaryota</taxon>
        <taxon>Fungi</taxon>
        <taxon>Dikarya</taxon>
        <taxon>Ascomycota</taxon>
        <taxon>Pezizomycotina</taxon>
        <taxon>Sordariomycetes</taxon>
        <taxon>Sordariomycetidae</taxon>
        <taxon>Sordariales</taxon>
        <taxon>Naviculisporaceae</taxon>
        <taxon>Rhypophila</taxon>
    </lineage>
</organism>
<evidence type="ECO:0000256" key="6">
    <source>
        <dbReference type="SAM" id="MobiDB-lite"/>
    </source>
</evidence>
<dbReference type="EMBL" id="MU858121">
    <property type="protein sequence ID" value="KAK4212762.1"/>
    <property type="molecule type" value="Genomic_DNA"/>
</dbReference>
<feature type="compositionally biased region" description="Polar residues" evidence="6">
    <location>
        <begin position="18"/>
        <end position="27"/>
    </location>
</feature>
<dbReference type="CDD" id="cd00200">
    <property type="entry name" value="WD40"/>
    <property type="match status" value="1"/>
</dbReference>
<dbReference type="Proteomes" id="UP001301769">
    <property type="component" value="Unassembled WGS sequence"/>
</dbReference>
<dbReference type="InterPro" id="IPR020472">
    <property type="entry name" value="WD40_PAC1"/>
</dbReference>
<comment type="caution">
    <text evidence="7">The sequence shown here is derived from an EMBL/GenBank/DDBJ whole genome shotgun (WGS) entry which is preliminary data.</text>
</comment>
<dbReference type="Pfam" id="PF00400">
    <property type="entry name" value="WD40"/>
    <property type="match status" value="7"/>
</dbReference>
<dbReference type="InterPro" id="IPR011047">
    <property type="entry name" value="Quinoprotein_ADH-like_sf"/>
</dbReference>
<dbReference type="InterPro" id="IPR015943">
    <property type="entry name" value="WD40/YVTN_repeat-like_dom_sf"/>
</dbReference>
<keyword evidence="8" id="KW-1185">Reference proteome</keyword>
<feature type="repeat" description="WD" evidence="5">
    <location>
        <begin position="141"/>
        <end position="184"/>
    </location>
</feature>
<comment type="subcellular location">
    <subcellularLocation>
        <location evidence="1">Nucleus</location>
        <location evidence="1">Nucleolus</location>
    </subcellularLocation>
</comment>
<evidence type="ECO:0000313" key="8">
    <source>
        <dbReference type="Proteomes" id="UP001301769"/>
    </source>
</evidence>
<evidence type="ECO:0000256" key="3">
    <source>
        <dbReference type="ARBA" id="ARBA00022737"/>
    </source>
</evidence>
<dbReference type="SMART" id="SM00320">
    <property type="entry name" value="WD40"/>
    <property type="match status" value="8"/>
</dbReference>
<protein>
    <submittedName>
        <fullName evidence="7">Quinon protein alcohol dehydrogenase-like superfamily</fullName>
    </submittedName>
</protein>
<dbReference type="PROSITE" id="PS50082">
    <property type="entry name" value="WD_REPEATS_2"/>
    <property type="match status" value="5"/>
</dbReference>
<evidence type="ECO:0000256" key="5">
    <source>
        <dbReference type="PROSITE-ProRule" id="PRU00221"/>
    </source>
</evidence>
<dbReference type="InterPro" id="IPR019775">
    <property type="entry name" value="WD40_repeat_CS"/>
</dbReference>
<feature type="repeat" description="WD" evidence="5">
    <location>
        <begin position="447"/>
        <end position="488"/>
    </location>
</feature>
<accession>A0AAN6Y9W5</accession>
<dbReference type="SUPFAM" id="SSF50998">
    <property type="entry name" value="Quinoprotein alcohol dehydrogenase-like"/>
    <property type="match status" value="1"/>
</dbReference>
<keyword evidence="2 5" id="KW-0853">WD repeat</keyword>